<name>A0ACB8NH80_CITSI</name>
<evidence type="ECO:0000313" key="2">
    <source>
        <dbReference type="Proteomes" id="UP000829398"/>
    </source>
</evidence>
<sequence>MMRIRHEENFLRNYDSVVGDATILADRAKIVEFTQPCAESRLSMIVPAKTEESAWRFMKPCTWEMWVVTDAILVNTRFVVWFPEHQRNSEFNGPRKDQIGTALWFNFSSILFAYVWLFVVLILTSSYTASPSPMLTVQPLRPNPKVACDRDSFVRNYLQNVLEFKSDNILEAFQKGSPIAADFSEAILKLSENKKLKSLEYNEKELEPPGELYRLLGLLMYMSGALSRWEYVDPSNASDNLHQSSEDTTGMQCFPD</sequence>
<gene>
    <name evidence="1" type="ORF">KPL71_005793</name>
</gene>
<comment type="caution">
    <text evidence="1">The sequence shown here is derived from an EMBL/GenBank/DDBJ whole genome shotgun (WGS) entry which is preliminary data.</text>
</comment>
<dbReference type="Proteomes" id="UP000829398">
    <property type="component" value="Chromosome 2"/>
</dbReference>
<organism evidence="1 2">
    <name type="scientific">Citrus sinensis</name>
    <name type="common">Sweet orange</name>
    <name type="synonym">Citrus aurantium var. sinensis</name>
    <dbReference type="NCBI Taxonomy" id="2711"/>
    <lineage>
        <taxon>Eukaryota</taxon>
        <taxon>Viridiplantae</taxon>
        <taxon>Streptophyta</taxon>
        <taxon>Embryophyta</taxon>
        <taxon>Tracheophyta</taxon>
        <taxon>Spermatophyta</taxon>
        <taxon>Magnoliopsida</taxon>
        <taxon>eudicotyledons</taxon>
        <taxon>Gunneridae</taxon>
        <taxon>Pentapetalae</taxon>
        <taxon>rosids</taxon>
        <taxon>malvids</taxon>
        <taxon>Sapindales</taxon>
        <taxon>Rutaceae</taxon>
        <taxon>Aurantioideae</taxon>
        <taxon>Citrus</taxon>
    </lineage>
</organism>
<keyword evidence="2" id="KW-1185">Reference proteome</keyword>
<evidence type="ECO:0000313" key="1">
    <source>
        <dbReference type="EMBL" id="KAH9797217.1"/>
    </source>
</evidence>
<dbReference type="EMBL" id="CM039171">
    <property type="protein sequence ID" value="KAH9797217.1"/>
    <property type="molecule type" value="Genomic_DNA"/>
</dbReference>
<proteinExistence type="predicted"/>
<reference evidence="2" key="1">
    <citation type="journal article" date="2023" name="Hortic. Res.">
        <title>A chromosome-level phased genome enabling allele-level studies in sweet orange: a case study on citrus Huanglongbing tolerance.</title>
        <authorList>
            <person name="Wu B."/>
            <person name="Yu Q."/>
            <person name="Deng Z."/>
            <person name="Duan Y."/>
            <person name="Luo F."/>
            <person name="Gmitter F. Jr."/>
        </authorList>
    </citation>
    <scope>NUCLEOTIDE SEQUENCE [LARGE SCALE GENOMIC DNA]</scope>
    <source>
        <strain evidence="2">cv. Valencia</strain>
    </source>
</reference>
<protein>
    <submittedName>
        <fullName evidence="1">Uncharacterized protein</fullName>
    </submittedName>
</protein>
<accession>A0ACB8NH80</accession>